<name>A0ACB0M2V3_TRIPR</name>
<reference evidence="1" key="1">
    <citation type="submission" date="2023-10" db="EMBL/GenBank/DDBJ databases">
        <authorList>
            <person name="Rodriguez Cubillos JULIANA M."/>
            <person name="De Vega J."/>
        </authorList>
    </citation>
    <scope>NUCLEOTIDE SEQUENCE</scope>
</reference>
<dbReference type="EMBL" id="CASHSV030000716">
    <property type="protein sequence ID" value="CAJ2675656.1"/>
    <property type="molecule type" value="Genomic_DNA"/>
</dbReference>
<protein>
    <submittedName>
        <fullName evidence="1">Uncharacterized protein</fullName>
    </submittedName>
</protein>
<gene>
    <name evidence="1" type="ORF">MILVUS5_LOCUS38624</name>
</gene>
<dbReference type="Proteomes" id="UP001177021">
    <property type="component" value="Unassembled WGS sequence"/>
</dbReference>
<accession>A0ACB0M2V3</accession>
<comment type="caution">
    <text evidence="1">The sequence shown here is derived from an EMBL/GenBank/DDBJ whole genome shotgun (WGS) entry which is preliminary data.</text>
</comment>
<organism evidence="1 2">
    <name type="scientific">Trifolium pratense</name>
    <name type="common">Red clover</name>
    <dbReference type="NCBI Taxonomy" id="57577"/>
    <lineage>
        <taxon>Eukaryota</taxon>
        <taxon>Viridiplantae</taxon>
        <taxon>Streptophyta</taxon>
        <taxon>Embryophyta</taxon>
        <taxon>Tracheophyta</taxon>
        <taxon>Spermatophyta</taxon>
        <taxon>Magnoliopsida</taxon>
        <taxon>eudicotyledons</taxon>
        <taxon>Gunneridae</taxon>
        <taxon>Pentapetalae</taxon>
        <taxon>rosids</taxon>
        <taxon>fabids</taxon>
        <taxon>Fabales</taxon>
        <taxon>Fabaceae</taxon>
        <taxon>Papilionoideae</taxon>
        <taxon>50 kb inversion clade</taxon>
        <taxon>NPAAA clade</taxon>
        <taxon>Hologalegina</taxon>
        <taxon>IRL clade</taxon>
        <taxon>Trifolieae</taxon>
        <taxon>Trifolium</taxon>
    </lineage>
</organism>
<keyword evidence="2" id="KW-1185">Reference proteome</keyword>
<proteinExistence type="predicted"/>
<evidence type="ECO:0000313" key="1">
    <source>
        <dbReference type="EMBL" id="CAJ2675656.1"/>
    </source>
</evidence>
<sequence length="118" mass="12875">MKRFVMIPILLVLLLLTMEQGNAFDCEATEKSLFPCGVFIIGGSIEPSTSCCSAVQNLKASTPTPDDKRNACICLKEVASHYPNIREDIAATLPQRCGVDINFTISKNMDCDNLPPLP</sequence>
<evidence type="ECO:0000313" key="2">
    <source>
        <dbReference type="Proteomes" id="UP001177021"/>
    </source>
</evidence>